<dbReference type="STRING" id="6313.A0A0K0D4J3"/>
<evidence type="ECO:0000313" key="3">
    <source>
        <dbReference type="Proteomes" id="UP000035642"/>
    </source>
</evidence>
<dbReference type="GO" id="GO:0004126">
    <property type="term" value="F:cytidine deaminase activity"/>
    <property type="evidence" value="ECO:0007669"/>
    <property type="project" value="UniProtKB-ARBA"/>
</dbReference>
<evidence type="ECO:0000256" key="1">
    <source>
        <dbReference type="ARBA" id="ARBA00006576"/>
    </source>
</evidence>
<dbReference type="PROSITE" id="PS51747">
    <property type="entry name" value="CYT_DCMP_DEAMINASES_2"/>
    <property type="match status" value="1"/>
</dbReference>
<organism evidence="3 4">
    <name type="scientific">Angiostrongylus cantonensis</name>
    <name type="common">Rat lungworm</name>
    <dbReference type="NCBI Taxonomy" id="6313"/>
    <lineage>
        <taxon>Eukaryota</taxon>
        <taxon>Metazoa</taxon>
        <taxon>Ecdysozoa</taxon>
        <taxon>Nematoda</taxon>
        <taxon>Chromadorea</taxon>
        <taxon>Rhabditida</taxon>
        <taxon>Rhabditina</taxon>
        <taxon>Rhabditomorpha</taxon>
        <taxon>Strongyloidea</taxon>
        <taxon>Metastrongylidae</taxon>
        <taxon>Angiostrongylus</taxon>
    </lineage>
</organism>
<reference evidence="4" key="2">
    <citation type="submission" date="2017-02" db="UniProtKB">
        <authorList>
            <consortium name="WormBaseParasite"/>
        </authorList>
    </citation>
    <scope>IDENTIFICATION</scope>
</reference>
<dbReference type="GO" id="GO:0005829">
    <property type="term" value="C:cytosol"/>
    <property type="evidence" value="ECO:0007669"/>
    <property type="project" value="TreeGrafter"/>
</dbReference>
<protein>
    <submittedName>
        <fullName evidence="4">CMP/dCMP-type deaminase domain-containing protein</fullName>
    </submittedName>
</protein>
<sequence>MSMSVIENVSKRTELLLPYSKFPVGAALLTADDTVIVGANCENASYGGTICAERNAVTTALSRGFRQFKTIAVGEKIQDWTSLGKNHSLQFNWERSSTAISGLKEELLNQHSTSLKMKWKSSSSNRSHT</sequence>
<evidence type="ECO:0000313" key="4">
    <source>
        <dbReference type="WBParaSite" id="ACAC_0000498801-mRNA-1"/>
    </source>
</evidence>
<name>A0A0K0D4J3_ANGCA</name>
<dbReference type="Pfam" id="PF00383">
    <property type="entry name" value="dCMP_cyt_deam_1"/>
    <property type="match status" value="1"/>
</dbReference>
<dbReference type="CDD" id="cd01283">
    <property type="entry name" value="cytidine_deaminase"/>
    <property type="match status" value="1"/>
</dbReference>
<reference evidence="3" key="1">
    <citation type="submission" date="2012-09" db="EMBL/GenBank/DDBJ databases">
        <authorList>
            <person name="Martin A.A."/>
        </authorList>
    </citation>
    <scope>NUCLEOTIDE SEQUENCE</scope>
</reference>
<dbReference type="PANTHER" id="PTHR11644">
    <property type="entry name" value="CYTIDINE DEAMINASE"/>
    <property type="match status" value="1"/>
</dbReference>
<dbReference type="PANTHER" id="PTHR11644:SF2">
    <property type="entry name" value="CYTIDINE DEAMINASE"/>
    <property type="match status" value="1"/>
</dbReference>
<dbReference type="Gene3D" id="3.40.140.10">
    <property type="entry name" value="Cytidine Deaminase, domain 2"/>
    <property type="match status" value="1"/>
</dbReference>
<feature type="domain" description="CMP/dCMP-type deaminase" evidence="2">
    <location>
        <begin position="1"/>
        <end position="115"/>
    </location>
</feature>
<dbReference type="Proteomes" id="UP000035642">
    <property type="component" value="Unassembled WGS sequence"/>
</dbReference>
<dbReference type="GO" id="GO:0055086">
    <property type="term" value="P:nucleobase-containing small molecule metabolic process"/>
    <property type="evidence" value="ECO:0007669"/>
    <property type="project" value="UniProtKB-ARBA"/>
</dbReference>
<dbReference type="GO" id="GO:0008270">
    <property type="term" value="F:zinc ion binding"/>
    <property type="evidence" value="ECO:0007669"/>
    <property type="project" value="TreeGrafter"/>
</dbReference>
<dbReference type="InterPro" id="IPR002125">
    <property type="entry name" value="CMP_dCMP_dom"/>
</dbReference>
<proteinExistence type="inferred from homology"/>
<dbReference type="AlphaFoldDB" id="A0A0K0D4J3"/>
<keyword evidence="3" id="KW-1185">Reference proteome</keyword>
<dbReference type="InterPro" id="IPR050202">
    <property type="entry name" value="Cyt/Deoxycyt_deaminase"/>
</dbReference>
<dbReference type="InterPro" id="IPR016193">
    <property type="entry name" value="Cytidine_deaminase-like"/>
</dbReference>
<dbReference type="GO" id="GO:0072527">
    <property type="term" value="P:pyrimidine-containing compound metabolic process"/>
    <property type="evidence" value="ECO:0007669"/>
    <property type="project" value="UniProtKB-ARBA"/>
</dbReference>
<evidence type="ECO:0000259" key="2">
    <source>
        <dbReference type="PROSITE" id="PS51747"/>
    </source>
</evidence>
<accession>A0A0K0D4J3</accession>
<dbReference type="SUPFAM" id="SSF53927">
    <property type="entry name" value="Cytidine deaminase-like"/>
    <property type="match status" value="1"/>
</dbReference>
<dbReference type="WBParaSite" id="ACAC_0000498801-mRNA-1">
    <property type="protein sequence ID" value="ACAC_0000498801-mRNA-1"/>
    <property type="gene ID" value="ACAC_0000498801"/>
</dbReference>
<comment type="similarity">
    <text evidence="1">Belongs to the cytidine and deoxycytidylate deaminase family.</text>
</comment>